<evidence type="ECO:0000256" key="6">
    <source>
        <dbReference type="ARBA" id="ARBA00022617"/>
    </source>
</evidence>
<evidence type="ECO:0000256" key="8">
    <source>
        <dbReference type="ARBA" id="ARBA00022723"/>
    </source>
</evidence>
<keyword evidence="10" id="KW-0408">Iron</keyword>
<organism evidence="14 15">
    <name type="scientific">Thiohalocapsa halophila</name>
    <dbReference type="NCBI Taxonomy" id="69359"/>
    <lineage>
        <taxon>Bacteria</taxon>
        <taxon>Pseudomonadati</taxon>
        <taxon>Pseudomonadota</taxon>
        <taxon>Gammaproteobacteria</taxon>
        <taxon>Chromatiales</taxon>
        <taxon>Chromatiaceae</taxon>
        <taxon>Thiohalocapsa</taxon>
    </lineage>
</organism>
<keyword evidence="6" id="KW-0349">Heme</keyword>
<evidence type="ECO:0000256" key="10">
    <source>
        <dbReference type="ARBA" id="ARBA00023004"/>
    </source>
</evidence>
<keyword evidence="7 13" id="KW-0812">Transmembrane</keyword>
<evidence type="ECO:0000256" key="3">
    <source>
        <dbReference type="ARBA" id="ARBA00004141"/>
    </source>
</evidence>
<evidence type="ECO:0000256" key="7">
    <source>
        <dbReference type="ARBA" id="ARBA00022692"/>
    </source>
</evidence>
<dbReference type="NCBIfam" id="TIGR02970">
    <property type="entry name" value="succ_dehyd_cytB"/>
    <property type="match status" value="1"/>
</dbReference>
<comment type="cofactor">
    <cofactor evidence="1">
        <name>heme</name>
        <dbReference type="ChEBI" id="CHEBI:30413"/>
    </cofactor>
</comment>
<accession>A0ABS1CD23</accession>
<comment type="similarity">
    <text evidence="4">Belongs to the cytochrome b560 family.</text>
</comment>
<dbReference type="Pfam" id="PF01127">
    <property type="entry name" value="Sdh_cyt"/>
    <property type="match status" value="1"/>
</dbReference>
<dbReference type="EMBL" id="NRRV01000005">
    <property type="protein sequence ID" value="MBK1629791.1"/>
    <property type="molecule type" value="Genomic_DNA"/>
</dbReference>
<evidence type="ECO:0000256" key="12">
    <source>
        <dbReference type="ARBA" id="ARBA00025912"/>
    </source>
</evidence>
<evidence type="ECO:0000256" key="4">
    <source>
        <dbReference type="ARBA" id="ARBA00007244"/>
    </source>
</evidence>
<evidence type="ECO:0000313" key="15">
    <source>
        <dbReference type="Proteomes" id="UP000748752"/>
    </source>
</evidence>
<name>A0ABS1CD23_9GAMM</name>
<dbReference type="SUPFAM" id="SSF81343">
    <property type="entry name" value="Fumarate reductase respiratory complex transmembrane subunits"/>
    <property type="match status" value="1"/>
</dbReference>
<dbReference type="CDD" id="cd03499">
    <property type="entry name" value="SQR_TypeC_SdhC"/>
    <property type="match status" value="1"/>
</dbReference>
<evidence type="ECO:0000256" key="2">
    <source>
        <dbReference type="ARBA" id="ARBA00004050"/>
    </source>
</evidence>
<gene>
    <name evidence="14" type="primary">sdhC</name>
    <name evidence="14" type="ORF">CKO31_03345</name>
</gene>
<dbReference type="PANTHER" id="PTHR10978">
    <property type="entry name" value="SUCCINATE DEHYDROGENASE CYTOCHROME B560 SUBUNIT"/>
    <property type="match status" value="1"/>
</dbReference>
<evidence type="ECO:0000256" key="9">
    <source>
        <dbReference type="ARBA" id="ARBA00022989"/>
    </source>
</evidence>
<keyword evidence="9 13" id="KW-1133">Transmembrane helix</keyword>
<dbReference type="InterPro" id="IPR034804">
    <property type="entry name" value="SQR/QFR_C/D"/>
</dbReference>
<evidence type="ECO:0000256" key="1">
    <source>
        <dbReference type="ARBA" id="ARBA00001971"/>
    </source>
</evidence>
<dbReference type="Proteomes" id="UP000748752">
    <property type="component" value="Unassembled WGS sequence"/>
</dbReference>
<dbReference type="PIRSF" id="PIRSF000178">
    <property type="entry name" value="SDH_cyt_b560"/>
    <property type="match status" value="1"/>
</dbReference>
<dbReference type="InterPro" id="IPR000701">
    <property type="entry name" value="SuccDH_FuR_B_TM-su"/>
</dbReference>
<keyword evidence="11 13" id="KW-0472">Membrane</keyword>
<feature type="transmembrane region" description="Helical" evidence="13">
    <location>
        <begin position="101"/>
        <end position="124"/>
    </location>
</feature>
<evidence type="ECO:0000313" key="14">
    <source>
        <dbReference type="EMBL" id="MBK1629791.1"/>
    </source>
</evidence>
<comment type="function">
    <text evidence="2">Membrane-anchoring subunit of succinate dehydrogenase (SDH).</text>
</comment>
<dbReference type="PROSITE" id="PS01000">
    <property type="entry name" value="SDH_CYT_1"/>
    <property type="match status" value="1"/>
</dbReference>
<comment type="subcellular location">
    <subcellularLocation>
        <location evidence="3">Membrane</location>
        <topology evidence="3">Multi-pass membrane protein</topology>
    </subcellularLocation>
</comment>
<dbReference type="InterPro" id="IPR018495">
    <property type="entry name" value="Succ_DH_cyt_bsu_CS"/>
</dbReference>
<dbReference type="InterPro" id="IPR014314">
    <property type="entry name" value="Succ_DH_cytb556"/>
</dbReference>
<comment type="caution">
    <text evidence="14">The sequence shown here is derived from an EMBL/GenBank/DDBJ whole genome shotgun (WGS) entry which is preliminary data.</text>
</comment>
<dbReference type="PANTHER" id="PTHR10978:SF5">
    <property type="entry name" value="SUCCINATE DEHYDROGENASE CYTOCHROME B560 SUBUNIT, MITOCHONDRIAL"/>
    <property type="match status" value="1"/>
</dbReference>
<dbReference type="RefSeq" id="WP_200234091.1">
    <property type="nucleotide sequence ID" value="NZ_NRRV01000005.1"/>
</dbReference>
<evidence type="ECO:0000256" key="5">
    <source>
        <dbReference type="ARBA" id="ARBA00020076"/>
    </source>
</evidence>
<keyword evidence="15" id="KW-1185">Reference proteome</keyword>
<keyword evidence="8" id="KW-0479">Metal-binding</keyword>
<dbReference type="Gene3D" id="1.20.1300.10">
    <property type="entry name" value="Fumarate reductase/succinate dehydrogenase, transmembrane subunit"/>
    <property type="match status" value="1"/>
</dbReference>
<sequence length="125" mass="13304">MTTHRPVFLELWRIRLPIPAVVSILHRVSGVLMVLSIPVFAWLFAQALASPAGFAASAAFLGHPLVQLVLVVMAWALLHHLIAGVRYLVIDLGLGVDRPTARGTAWTALAAALVLTLVVAGGMVL</sequence>
<evidence type="ECO:0000256" key="11">
    <source>
        <dbReference type="ARBA" id="ARBA00023136"/>
    </source>
</evidence>
<feature type="transmembrane region" description="Helical" evidence="13">
    <location>
        <begin position="65"/>
        <end position="89"/>
    </location>
</feature>
<evidence type="ECO:0000256" key="13">
    <source>
        <dbReference type="SAM" id="Phobius"/>
    </source>
</evidence>
<comment type="subunit">
    <text evidence="12">Part of an enzyme complex containing four subunits: a flavoprotein, an iron-sulfur protein, plus two membrane-anchoring proteins, SdhC and SdhD. The complex can form homotrimers.</text>
</comment>
<protein>
    <recommendedName>
        <fullName evidence="5">Succinate dehydrogenase cytochrome b556 subunit</fullName>
    </recommendedName>
</protein>
<reference evidence="14 15" key="1">
    <citation type="journal article" date="2020" name="Microorganisms">
        <title>Osmotic Adaptation and Compatible Solute Biosynthesis of Phototrophic Bacteria as Revealed from Genome Analyses.</title>
        <authorList>
            <person name="Imhoff J.F."/>
            <person name="Rahn T."/>
            <person name="Kunzel S."/>
            <person name="Keller A."/>
            <person name="Neulinger S.C."/>
        </authorList>
    </citation>
    <scope>NUCLEOTIDE SEQUENCE [LARGE SCALE GENOMIC DNA]</scope>
    <source>
        <strain evidence="14 15">DSM 6210</strain>
    </source>
</reference>
<proteinExistence type="inferred from homology"/>